<proteinExistence type="predicted"/>
<reference evidence="3" key="5">
    <citation type="submission" date="2018-04" db="UniProtKB">
        <authorList>
            <consortium name="EnsemblFungi"/>
        </authorList>
    </citation>
    <scope>IDENTIFICATION</scope>
    <source>
        <strain evidence="3">R3-111a-1</strain>
    </source>
</reference>
<dbReference type="EnsemblFungi" id="EJT81029">
    <property type="protein sequence ID" value="EJT81029"/>
    <property type="gene ID" value="GGTG_01018"/>
</dbReference>
<reference evidence="2" key="3">
    <citation type="submission" date="2010-09" db="EMBL/GenBank/DDBJ databases">
        <title>Annotation of Gaeumannomyces graminis var. tritici R3-111a-1.</title>
        <authorList>
            <consortium name="The Broad Institute Genome Sequencing Platform"/>
            <person name="Ma L.-J."/>
            <person name="Dead R."/>
            <person name="Young S.K."/>
            <person name="Zeng Q."/>
            <person name="Gargeya S."/>
            <person name="Fitzgerald M."/>
            <person name="Haas B."/>
            <person name="Abouelleil A."/>
            <person name="Alvarado L."/>
            <person name="Arachchi H.M."/>
            <person name="Berlin A."/>
            <person name="Brown A."/>
            <person name="Chapman S.B."/>
            <person name="Chen Z."/>
            <person name="Dunbar C."/>
            <person name="Freedman E."/>
            <person name="Gearin G."/>
            <person name="Gellesch M."/>
            <person name="Goldberg J."/>
            <person name="Griggs A."/>
            <person name="Gujja S."/>
            <person name="Heiman D."/>
            <person name="Howarth C."/>
            <person name="Larson L."/>
            <person name="Lui A."/>
            <person name="MacDonald P.J.P."/>
            <person name="Mehta T."/>
            <person name="Montmayeur A."/>
            <person name="Murphy C."/>
            <person name="Neiman D."/>
            <person name="Pearson M."/>
            <person name="Priest M."/>
            <person name="Roberts A."/>
            <person name="Saif S."/>
            <person name="Shea T."/>
            <person name="Shenoy N."/>
            <person name="Sisk P."/>
            <person name="Stolte C."/>
            <person name="Sykes S."/>
            <person name="Yandava C."/>
            <person name="Wortman J."/>
            <person name="Nusbaum C."/>
            <person name="Birren B."/>
        </authorList>
    </citation>
    <scope>NUCLEOTIDE SEQUENCE</scope>
    <source>
        <strain evidence="2">R3-111a-1</strain>
    </source>
</reference>
<dbReference type="VEuPathDB" id="FungiDB:GGTG_01018"/>
<organism evidence="2">
    <name type="scientific">Gaeumannomyces tritici (strain R3-111a-1)</name>
    <name type="common">Wheat and barley take-all root rot fungus</name>
    <name type="synonym">Gaeumannomyces graminis var. tritici</name>
    <dbReference type="NCBI Taxonomy" id="644352"/>
    <lineage>
        <taxon>Eukaryota</taxon>
        <taxon>Fungi</taxon>
        <taxon>Dikarya</taxon>
        <taxon>Ascomycota</taxon>
        <taxon>Pezizomycotina</taxon>
        <taxon>Sordariomycetes</taxon>
        <taxon>Sordariomycetidae</taxon>
        <taxon>Magnaporthales</taxon>
        <taxon>Magnaporthaceae</taxon>
        <taxon>Gaeumannomyces</taxon>
    </lineage>
</organism>
<keyword evidence="4" id="KW-1185">Reference proteome</keyword>
<sequence>MESTTRHKRRDDSAKYVQFALWRLPAAQQHEDAPWWCCGPVYVQSQDEAGTNCPTVEENGPGSMPRWSR</sequence>
<dbReference type="HOGENOM" id="CLU_2776057_0_0_1"/>
<accession>J3NID6</accession>
<reference evidence="2" key="2">
    <citation type="submission" date="2010-07" db="EMBL/GenBank/DDBJ databases">
        <authorList>
            <consortium name="The Broad Institute Genome Sequencing Platform"/>
            <consortium name="Broad Institute Genome Sequencing Center for Infectious Disease"/>
            <person name="Ma L.-J."/>
            <person name="Dead R."/>
            <person name="Young S."/>
            <person name="Zeng Q."/>
            <person name="Koehrsen M."/>
            <person name="Alvarado L."/>
            <person name="Berlin A."/>
            <person name="Chapman S.B."/>
            <person name="Chen Z."/>
            <person name="Freedman E."/>
            <person name="Gellesch M."/>
            <person name="Goldberg J."/>
            <person name="Griggs A."/>
            <person name="Gujja S."/>
            <person name="Heilman E.R."/>
            <person name="Heiman D."/>
            <person name="Hepburn T."/>
            <person name="Howarth C."/>
            <person name="Jen D."/>
            <person name="Larson L."/>
            <person name="Mehta T."/>
            <person name="Neiman D."/>
            <person name="Pearson M."/>
            <person name="Roberts A."/>
            <person name="Saif S."/>
            <person name="Shea T."/>
            <person name="Shenoy N."/>
            <person name="Sisk P."/>
            <person name="Stolte C."/>
            <person name="Sykes S."/>
            <person name="Walk T."/>
            <person name="White J."/>
            <person name="Yandava C."/>
            <person name="Haas B."/>
            <person name="Nusbaum C."/>
            <person name="Birren B."/>
        </authorList>
    </citation>
    <scope>NUCLEOTIDE SEQUENCE</scope>
    <source>
        <strain evidence="2">R3-111a-1</strain>
    </source>
</reference>
<reference evidence="4" key="1">
    <citation type="submission" date="2010-07" db="EMBL/GenBank/DDBJ databases">
        <title>The genome sequence of Gaeumannomyces graminis var. tritici strain R3-111a-1.</title>
        <authorList>
            <consortium name="The Broad Institute Genome Sequencing Platform"/>
            <person name="Ma L.-J."/>
            <person name="Dead R."/>
            <person name="Young S."/>
            <person name="Zeng Q."/>
            <person name="Koehrsen M."/>
            <person name="Alvarado L."/>
            <person name="Berlin A."/>
            <person name="Chapman S.B."/>
            <person name="Chen Z."/>
            <person name="Freedman E."/>
            <person name="Gellesch M."/>
            <person name="Goldberg J."/>
            <person name="Griggs A."/>
            <person name="Gujja S."/>
            <person name="Heilman E.R."/>
            <person name="Heiman D."/>
            <person name="Hepburn T."/>
            <person name="Howarth C."/>
            <person name="Jen D."/>
            <person name="Larson L."/>
            <person name="Mehta T."/>
            <person name="Neiman D."/>
            <person name="Pearson M."/>
            <person name="Roberts A."/>
            <person name="Saif S."/>
            <person name="Shea T."/>
            <person name="Shenoy N."/>
            <person name="Sisk P."/>
            <person name="Stolte C."/>
            <person name="Sykes S."/>
            <person name="Walk T."/>
            <person name="White J."/>
            <person name="Yandava C."/>
            <person name="Haas B."/>
            <person name="Nusbaum C."/>
            <person name="Birren B."/>
        </authorList>
    </citation>
    <scope>NUCLEOTIDE SEQUENCE [LARGE SCALE GENOMIC DNA]</scope>
    <source>
        <strain evidence="4">R3-111a-1</strain>
    </source>
</reference>
<dbReference type="GeneID" id="20341476"/>
<dbReference type="EMBL" id="GL385395">
    <property type="protein sequence ID" value="EJT81029.1"/>
    <property type="molecule type" value="Genomic_DNA"/>
</dbReference>
<dbReference type="Proteomes" id="UP000006039">
    <property type="component" value="Unassembled WGS sequence"/>
</dbReference>
<feature type="region of interest" description="Disordered" evidence="1">
    <location>
        <begin position="50"/>
        <end position="69"/>
    </location>
</feature>
<evidence type="ECO:0000256" key="1">
    <source>
        <dbReference type="SAM" id="MobiDB-lite"/>
    </source>
</evidence>
<name>J3NID6_GAET3</name>
<evidence type="ECO:0000313" key="3">
    <source>
        <dbReference type="EnsemblFungi" id="EJT81029"/>
    </source>
</evidence>
<dbReference type="RefSeq" id="XP_009217038.1">
    <property type="nucleotide sequence ID" value="XM_009218774.1"/>
</dbReference>
<evidence type="ECO:0000313" key="2">
    <source>
        <dbReference type="EMBL" id="EJT81029.1"/>
    </source>
</evidence>
<reference evidence="3" key="4">
    <citation type="journal article" date="2015" name="G3 (Bethesda)">
        <title>Genome sequences of three phytopathogenic species of the Magnaporthaceae family of fungi.</title>
        <authorList>
            <person name="Okagaki L.H."/>
            <person name="Nunes C.C."/>
            <person name="Sailsbery J."/>
            <person name="Clay B."/>
            <person name="Brown D."/>
            <person name="John T."/>
            <person name="Oh Y."/>
            <person name="Young N."/>
            <person name="Fitzgerald M."/>
            <person name="Haas B.J."/>
            <person name="Zeng Q."/>
            <person name="Young S."/>
            <person name="Adiconis X."/>
            <person name="Fan L."/>
            <person name="Levin J.Z."/>
            <person name="Mitchell T.K."/>
            <person name="Okubara P.A."/>
            <person name="Farman M.L."/>
            <person name="Kohn L.M."/>
            <person name="Birren B."/>
            <person name="Ma L.-J."/>
            <person name="Dean R.A."/>
        </authorList>
    </citation>
    <scope>NUCLEOTIDE SEQUENCE</scope>
    <source>
        <strain evidence="3">R3-111a-1</strain>
    </source>
</reference>
<evidence type="ECO:0000313" key="4">
    <source>
        <dbReference type="Proteomes" id="UP000006039"/>
    </source>
</evidence>
<dbReference type="AlphaFoldDB" id="J3NID6"/>
<protein>
    <submittedName>
        <fullName evidence="2 3">Uncharacterized protein</fullName>
    </submittedName>
</protein>
<gene>
    <name evidence="3" type="primary">20341476</name>
    <name evidence="2" type="ORF">GGTG_01018</name>
</gene>